<evidence type="ECO:0000256" key="1">
    <source>
        <dbReference type="SAM" id="MobiDB-lite"/>
    </source>
</evidence>
<dbReference type="Proteomes" id="UP000000763">
    <property type="component" value="Chromosome 2"/>
</dbReference>
<reference evidence="3" key="1">
    <citation type="journal article" date="2005" name="Nature">
        <title>The map-based sequence of the rice genome.</title>
        <authorList>
            <consortium name="International rice genome sequencing project (IRGSP)"/>
            <person name="Matsumoto T."/>
            <person name="Wu J."/>
            <person name="Kanamori H."/>
            <person name="Katayose Y."/>
            <person name="Fujisawa M."/>
            <person name="Namiki N."/>
            <person name="Mizuno H."/>
            <person name="Yamamoto K."/>
            <person name="Antonio B.A."/>
            <person name="Baba T."/>
            <person name="Sakata K."/>
            <person name="Nagamura Y."/>
            <person name="Aoki H."/>
            <person name="Arikawa K."/>
            <person name="Arita K."/>
            <person name="Bito T."/>
            <person name="Chiden Y."/>
            <person name="Fujitsuka N."/>
            <person name="Fukunaka R."/>
            <person name="Hamada M."/>
            <person name="Harada C."/>
            <person name="Hayashi A."/>
            <person name="Hijishita S."/>
            <person name="Honda M."/>
            <person name="Hosokawa S."/>
            <person name="Ichikawa Y."/>
            <person name="Idonuma A."/>
            <person name="Iijima M."/>
            <person name="Ikeda M."/>
            <person name="Ikeno M."/>
            <person name="Ito K."/>
            <person name="Ito S."/>
            <person name="Ito T."/>
            <person name="Ito Y."/>
            <person name="Ito Y."/>
            <person name="Iwabuchi A."/>
            <person name="Kamiya K."/>
            <person name="Karasawa W."/>
            <person name="Kurita K."/>
            <person name="Katagiri S."/>
            <person name="Kikuta A."/>
            <person name="Kobayashi H."/>
            <person name="Kobayashi N."/>
            <person name="Machita K."/>
            <person name="Maehara T."/>
            <person name="Masukawa M."/>
            <person name="Mizubayashi T."/>
            <person name="Mukai Y."/>
            <person name="Nagasaki H."/>
            <person name="Nagata Y."/>
            <person name="Naito S."/>
            <person name="Nakashima M."/>
            <person name="Nakama Y."/>
            <person name="Nakamichi Y."/>
            <person name="Nakamura M."/>
            <person name="Meguro A."/>
            <person name="Negishi M."/>
            <person name="Ohta I."/>
            <person name="Ohta T."/>
            <person name="Okamoto M."/>
            <person name="Ono N."/>
            <person name="Saji S."/>
            <person name="Sakaguchi M."/>
            <person name="Sakai K."/>
            <person name="Shibata M."/>
            <person name="Shimokawa T."/>
            <person name="Song J."/>
            <person name="Takazaki Y."/>
            <person name="Terasawa K."/>
            <person name="Tsugane M."/>
            <person name="Tsuji K."/>
            <person name="Ueda S."/>
            <person name="Waki K."/>
            <person name="Yamagata H."/>
            <person name="Yamamoto M."/>
            <person name="Yamamoto S."/>
            <person name="Yamane H."/>
            <person name="Yoshiki S."/>
            <person name="Yoshihara R."/>
            <person name="Yukawa K."/>
            <person name="Zhong H."/>
            <person name="Yano M."/>
            <person name="Yuan Q."/>
            <person name="Ouyang S."/>
            <person name="Liu J."/>
            <person name="Jones K.M."/>
            <person name="Gansberger K."/>
            <person name="Moffat K."/>
            <person name="Hill J."/>
            <person name="Bera J."/>
            <person name="Fadrosh D."/>
            <person name="Jin S."/>
            <person name="Johri S."/>
            <person name="Kim M."/>
            <person name="Overton L."/>
            <person name="Reardon M."/>
            <person name="Tsitrin T."/>
            <person name="Vuong H."/>
            <person name="Weaver B."/>
            <person name="Ciecko A."/>
            <person name="Tallon L."/>
            <person name="Jackson J."/>
            <person name="Pai G."/>
            <person name="Aken S.V."/>
            <person name="Utterback T."/>
            <person name="Reidmuller S."/>
            <person name="Feldblyum T."/>
            <person name="Hsiao J."/>
            <person name="Zismann V."/>
            <person name="Iobst S."/>
            <person name="de Vazeille A.R."/>
            <person name="Buell C.R."/>
            <person name="Ying K."/>
            <person name="Li Y."/>
            <person name="Lu T."/>
            <person name="Huang Y."/>
            <person name="Zhao Q."/>
            <person name="Feng Q."/>
            <person name="Zhang L."/>
            <person name="Zhu J."/>
            <person name="Weng Q."/>
            <person name="Mu J."/>
            <person name="Lu Y."/>
            <person name="Fan D."/>
            <person name="Liu Y."/>
            <person name="Guan J."/>
            <person name="Zhang Y."/>
            <person name="Yu S."/>
            <person name="Liu X."/>
            <person name="Zhang Y."/>
            <person name="Hong G."/>
            <person name="Han B."/>
            <person name="Choisne N."/>
            <person name="Demange N."/>
            <person name="Orjeda G."/>
            <person name="Samain S."/>
            <person name="Cattolico L."/>
            <person name="Pelletier E."/>
            <person name="Couloux A."/>
            <person name="Segurens B."/>
            <person name="Wincker P."/>
            <person name="D'Hont A."/>
            <person name="Scarpelli C."/>
            <person name="Weissenbach J."/>
            <person name="Salanoubat M."/>
            <person name="Quetier F."/>
            <person name="Yu Y."/>
            <person name="Kim H.R."/>
            <person name="Rambo T."/>
            <person name="Currie J."/>
            <person name="Collura K."/>
            <person name="Luo M."/>
            <person name="Yang T."/>
            <person name="Ammiraju J.S.S."/>
            <person name="Engler F."/>
            <person name="Soderlund C."/>
            <person name="Wing R.A."/>
            <person name="Palmer L.E."/>
            <person name="de la Bastide M."/>
            <person name="Spiegel L."/>
            <person name="Nascimento L."/>
            <person name="Zutavern T."/>
            <person name="O'Shaughnessy A."/>
            <person name="Dike S."/>
            <person name="Dedhia N."/>
            <person name="Preston R."/>
            <person name="Balija V."/>
            <person name="McCombie W.R."/>
            <person name="Chow T."/>
            <person name="Chen H."/>
            <person name="Chung M."/>
            <person name="Chen C."/>
            <person name="Shaw J."/>
            <person name="Wu H."/>
            <person name="Hsiao K."/>
            <person name="Chao Y."/>
            <person name="Chu M."/>
            <person name="Cheng C."/>
            <person name="Hour A."/>
            <person name="Lee P."/>
            <person name="Lin S."/>
            <person name="Lin Y."/>
            <person name="Liou J."/>
            <person name="Liu S."/>
            <person name="Hsing Y."/>
            <person name="Raghuvanshi S."/>
            <person name="Mohanty A."/>
            <person name="Bharti A.K."/>
            <person name="Gaur A."/>
            <person name="Gupta V."/>
            <person name="Kumar D."/>
            <person name="Ravi V."/>
            <person name="Vij S."/>
            <person name="Kapur A."/>
            <person name="Khurana P."/>
            <person name="Khurana P."/>
            <person name="Khurana J.P."/>
            <person name="Tyagi A.K."/>
            <person name="Gaikwad K."/>
            <person name="Singh A."/>
            <person name="Dalal V."/>
            <person name="Srivastava S."/>
            <person name="Dixit A."/>
            <person name="Pal A.K."/>
            <person name="Ghazi I.A."/>
            <person name="Yadav M."/>
            <person name="Pandit A."/>
            <person name="Bhargava A."/>
            <person name="Sureshbabu K."/>
            <person name="Batra K."/>
            <person name="Sharma T.R."/>
            <person name="Mohapatra T."/>
            <person name="Singh N.K."/>
            <person name="Messing J."/>
            <person name="Nelson A.B."/>
            <person name="Fuks G."/>
            <person name="Kavchok S."/>
            <person name="Keizer G."/>
            <person name="Linton E."/>
            <person name="Llaca V."/>
            <person name="Song R."/>
            <person name="Tanyolac B."/>
            <person name="Young S."/>
            <person name="Ho-Il K."/>
            <person name="Hahn J.H."/>
            <person name="Sangsakoo G."/>
            <person name="Vanavichit A."/>
            <person name="de Mattos Luiz.A.T."/>
            <person name="Zimmer P.D."/>
            <person name="Malone G."/>
            <person name="Dellagostin O."/>
            <person name="de Oliveira A.C."/>
            <person name="Bevan M."/>
            <person name="Bancroft I."/>
            <person name="Minx P."/>
            <person name="Cordum H."/>
            <person name="Wilson R."/>
            <person name="Cheng Z."/>
            <person name="Jin W."/>
            <person name="Jiang J."/>
            <person name="Leong S.A."/>
            <person name="Iwama H."/>
            <person name="Gojobori T."/>
            <person name="Itoh T."/>
            <person name="Niimura Y."/>
            <person name="Fujii Y."/>
            <person name="Habara T."/>
            <person name="Sakai H."/>
            <person name="Sato Y."/>
            <person name="Wilson G."/>
            <person name="Kumar K."/>
            <person name="McCouch S."/>
            <person name="Juretic N."/>
            <person name="Hoen D."/>
            <person name="Wright S."/>
            <person name="Bruskiewich R."/>
            <person name="Bureau T."/>
            <person name="Miyao A."/>
            <person name="Hirochika H."/>
            <person name="Nishikawa T."/>
            <person name="Kadowaki K."/>
            <person name="Sugiura M."/>
            <person name="Burr B."/>
            <person name="Sasaki T."/>
        </authorList>
    </citation>
    <scope>NUCLEOTIDE SEQUENCE [LARGE SCALE GENOMIC DNA]</scope>
    <source>
        <strain evidence="3">cv. Nipponbare</strain>
    </source>
</reference>
<organism evidence="2 3">
    <name type="scientific">Oryza sativa subsp. japonica</name>
    <name type="common">Rice</name>
    <dbReference type="NCBI Taxonomy" id="39947"/>
    <lineage>
        <taxon>Eukaryota</taxon>
        <taxon>Viridiplantae</taxon>
        <taxon>Streptophyta</taxon>
        <taxon>Embryophyta</taxon>
        <taxon>Tracheophyta</taxon>
        <taxon>Spermatophyta</taxon>
        <taxon>Magnoliopsida</taxon>
        <taxon>Liliopsida</taxon>
        <taxon>Poales</taxon>
        <taxon>Poaceae</taxon>
        <taxon>BOP clade</taxon>
        <taxon>Oryzoideae</taxon>
        <taxon>Oryzeae</taxon>
        <taxon>Oryzinae</taxon>
        <taxon>Oryza</taxon>
        <taxon>Oryza sativa</taxon>
    </lineage>
</organism>
<evidence type="ECO:0000313" key="2">
    <source>
        <dbReference type="EMBL" id="BAD16150.1"/>
    </source>
</evidence>
<name>Q6Z2J0_ORYSJ</name>
<dbReference type="AlphaFoldDB" id="Q6Z2J0"/>
<sequence>MYDQGDGPTKPMTPLHVLLLEADKVDTTNIRKYTGCLFHIPYVRGGRATRLQLSWLEKGPMWTQELGSLVNKRLARTAAAGFTTPVSPDPAREDLETEVGGTVSAAGGDGGLRPRAGDGVGGGSEKPGWRRGGGDGAGGCGASAGRRVARQATERGRRRWRGRGGGGSDGTLEEVLRCGFPLATLAVEEEAGKSAP</sequence>
<protein>
    <submittedName>
        <fullName evidence="2">Uncharacterized protein</fullName>
    </submittedName>
</protein>
<proteinExistence type="predicted"/>
<reference evidence="3" key="2">
    <citation type="journal article" date="2008" name="Nucleic Acids Res.">
        <title>The rice annotation project database (RAP-DB): 2008 update.</title>
        <authorList>
            <consortium name="The rice annotation project (RAP)"/>
        </authorList>
    </citation>
    <scope>GENOME REANNOTATION</scope>
    <source>
        <strain evidence="3">cv. Nipponbare</strain>
    </source>
</reference>
<accession>Q6Z2J0</accession>
<feature type="region of interest" description="Disordered" evidence="1">
    <location>
        <begin position="103"/>
        <end position="173"/>
    </location>
</feature>
<dbReference type="EMBL" id="AP005319">
    <property type="protein sequence ID" value="BAD16150.1"/>
    <property type="molecule type" value="Genomic_DNA"/>
</dbReference>
<feature type="compositionally biased region" description="Gly residues" evidence="1">
    <location>
        <begin position="118"/>
        <end position="142"/>
    </location>
</feature>
<gene>
    <name evidence="2" type="primary">P0643A10.35</name>
</gene>
<evidence type="ECO:0000313" key="3">
    <source>
        <dbReference type="Proteomes" id="UP000000763"/>
    </source>
</evidence>